<dbReference type="RefSeq" id="WP_138078779.1">
    <property type="nucleotide sequence ID" value="NZ_CP040004.1"/>
</dbReference>
<evidence type="ECO:0000259" key="1">
    <source>
        <dbReference type="PROSITE" id="PS50011"/>
    </source>
</evidence>
<dbReference type="OrthoDB" id="9773386at2"/>
<feature type="domain" description="Protein kinase" evidence="1">
    <location>
        <begin position="30"/>
        <end position="292"/>
    </location>
</feature>
<gene>
    <name evidence="2" type="ORF">FBF37_01395</name>
</gene>
<accession>A0A4P9A2U8</accession>
<dbReference type="PROSITE" id="PS50011">
    <property type="entry name" value="PROTEIN_KINASE_DOM"/>
    <property type="match status" value="1"/>
</dbReference>
<reference evidence="2 3" key="1">
    <citation type="submission" date="2019-04" db="EMBL/GenBank/DDBJ databases">
        <title>Saccharibacteria TM7 genomes.</title>
        <authorList>
            <person name="Bor B."/>
            <person name="He X."/>
            <person name="Chen T."/>
            <person name="Dewhirst F.E."/>
        </authorList>
    </citation>
    <scope>NUCLEOTIDE SEQUENCE [LARGE SCALE GENOMIC DNA]</scope>
    <source>
        <strain evidence="2 3">BB001</strain>
    </source>
</reference>
<evidence type="ECO:0000313" key="2">
    <source>
        <dbReference type="EMBL" id="QCT42127.1"/>
    </source>
</evidence>
<sequence>MRQFEGYSLTTPITIGDVHNLSKQVTRLPRGSIALLGTDRLGIPLEQLDIELTPRDDYAEGRRNSINEVGFYDATLYCSDIPLVTQPWAIKPYLTSRTAVKDIATMQAINSLRHPQAIRTFEPRGIARLENGEVAVISDFIQGVRSCDSLVDAYRETTLPEEKARLIARTAFSTMHYFHSLPEPYTMNDAQIKNFAFTINTEPWCIDTEKFLSTDKDDPTSIGQFGRDIECCVYSMSGQSNNDGQQMLIPELIIEHFIKPYEEDISNLFPRDTASIMQTSIENLKQDIAQGV</sequence>
<dbReference type="KEGG" id="nft:FBF37_01395"/>
<dbReference type="GO" id="GO:0005524">
    <property type="term" value="F:ATP binding"/>
    <property type="evidence" value="ECO:0007669"/>
    <property type="project" value="InterPro"/>
</dbReference>
<dbReference type="EMBL" id="CP040004">
    <property type="protein sequence ID" value="QCT42127.1"/>
    <property type="molecule type" value="Genomic_DNA"/>
</dbReference>
<evidence type="ECO:0000313" key="3">
    <source>
        <dbReference type="Proteomes" id="UP000310639"/>
    </source>
</evidence>
<dbReference type="InterPro" id="IPR000719">
    <property type="entry name" value="Prot_kinase_dom"/>
</dbReference>
<organism evidence="2 3">
    <name type="scientific">Candidatus Nanosynbacter featherlites</name>
    <dbReference type="NCBI Taxonomy" id="2572088"/>
    <lineage>
        <taxon>Bacteria</taxon>
        <taxon>Candidatus Saccharimonadota</taxon>
        <taxon>Candidatus Saccharimonadia</taxon>
        <taxon>Candidatus Nanosynbacterales</taxon>
        <taxon>Candidatus Nanosynbacteraceae</taxon>
        <taxon>Candidatus Nanosynbacter</taxon>
    </lineage>
</organism>
<name>A0A4P9A2U8_9BACT</name>
<dbReference type="AlphaFoldDB" id="A0A4P9A2U8"/>
<protein>
    <recommendedName>
        <fullName evidence="1">Protein kinase domain-containing protein</fullName>
    </recommendedName>
</protein>
<proteinExistence type="predicted"/>
<dbReference type="GO" id="GO:0004672">
    <property type="term" value="F:protein kinase activity"/>
    <property type="evidence" value="ECO:0007669"/>
    <property type="project" value="InterPro"/>
</dbReference>
<keyword evidence="3" id="KW-1185">Reference proteome</keyword>
<dbReference type="Proteomes" id="UP000310639">
    <property type="component" value="Chromosome"/>
</dbReference>